<dbReference type="InterPro" id="IPR045270">
    <property type="entry name" value="STKc_AGC"/>
</dbReference>
<proteinExistence type="inferred from homology"/>
<dbReference type="InterPro" id="IPR000961">
    <property type="entry name" value="AGC-kinase_C"/>
</dbReference>
<dbReference type="GO" id="GO:0030587">
    <property type="term" value="P:sorocarp development"/>
    <property type="evidence" value="ECO:0007669"/>
    <property type="project" value="UniProtKB-ARBA"/>
</dbReference>
<comment type="caution">
    <text evidence="17">The sequence shown here is derived from an EMBL/GenBank/DDBJ whole genome shotgun (WGS) entry which is preliminary data.</text>
</comment>
<evidence type="ECO:0000313" key="17">
    <source>
        <dbReference type="EMBL" id="KAF2068608.1"/>
    </source>
</evidence>
<dbReference type="GO" id="GO:1904630">
    <property type="term" value="P:cellular response to diterpene"/>
    <property type="evidence" value="ECO:0007669"/>
    <property type="project" value="UniProtKB-ARBA"/>
</dbReference>
<dbReference type="OrthoDB" id="63267at2759"/>
<dbReference type="Gene3D" id="2.30.29.30">
    <property type="entry name" value="Pleckstrin-homology domain (PH domain)/Phosphotyrosine-binding domain (PTB)"/>
    <property type="match status" value="1"/>
</dbReference>
<keyword evidence="8" id="KW-0418">Kinase</keyword>
<feature type="binding site" evidence="12">
    <location>
        <position position="150"/>
    </location>
    <ligand>
        <name>ATP</name>
        <dbReference type="ChEBI" id="CHEBI:30616"/>
    </ligand>
</feature>
<dbReference type="FunFam" id="3.30.200.20:FF:000048">
    <property type="entry name" value="Non-specific serine/threonine protein kinase"/>
    <property type="match status" value="1"/>
</dbReference>
<dbReference type="PROSITE" id="PS00107">
    <property type="entry name" value="PROTEIN_KINASE_ATP"/>
    <property type="match status" value="1"/>
</dbReference>
<dbReference type="SMART" id="SM00220">
    <property type="entry name" value="S_TKc"/>
    <property type="match status" value="1"/>
</dbReference>
<evidence type="ECO:0000256" key="12">
    <source>
        <dbReference type="PROSITE-ProRule" id="PRU10141"/>
    </source>
</evidence>
<evidence type="ECO:0000259" key="15">
    <source>
        <dbReference type="PROSITE" id="PS50011"/>
    </source>
</evidence>
<evidence type="ECO:0000256" key="8">
    <source>
        <dbReference type="ARBA" id="ARBA00022777"/>
    </source>
</evidence>
<name>A0A8J4UUB8_9MYCE</name>
<dbReference type="InterPro" id="IPR011993">
    <property type="entry name" value="PH-like_dom_sf"/>
</dbReference>
<evidence type="ECO:0000259" key="14">
    <source>
        <dbReference type="PROSITE" id="PS50003"/>
    </source>
</evidence>
<feature type="domain" description="AGC-kinase C-terminal" evidence="16">
    <location>
        <begin position="376"/>
        <end position="446"/>
    </location>
</feature>
<dbReference type="PROSITE" id="PS50011">
    <property type="entry name" value="PROTEIN_KINASE_DOM"/>
    <property type="match status" value="1"/>
</dbReference>
<dbReference type="GO" id="GO:0005547">
    <property type="term" value="F:phosphatidylinositol-3,4,5-trisphosphate binding"/>
    <property type="evidence" value="ECO:0007669"/>
    <property type="project" value="UniProtKB-ARBA"/>
</dbReference>
<dbReference type="InterPro" id="IPR000719">
    <property type="entry name" value="Prot_kinase_dom"/>
</dbReference>
<dbReference type="Pfam" id="PF00069">
    <property type="entry name" value="Pkinase"/>
    <property type="match status" value="1"/>
</dbReference>
<keyword evidence="3" id="KW-0145">Chemotaxis</keyword>
<gene>
    <name evidence="17" type="ORF">CYY_010065</name>
</gene>
<dbReference type="PROSITE" id="PS50003">
    <property type="entry name" value="PH_DOMAIN"/>
    <property type="match status" value="1"/>
</dbReference>
<evidence type="ECO:0000256" key="10">
    <source>
        <dbReference type="ARBA" id="ARBA00047899"/>
    </source>
</evidence>
<evidence type="ECO:0000256" key="5">
    <source>
        <dbReference type="ARBA" id="ARBA00022553"/>
    </source>
</evidence>
<dbReference type="GO" id="GO:0030334">
    <property type="term" value="P:regulation of cell migration"/>
    <property type="evidence" value="ECO:0007669"/>
    <property type="project" value="UniProtKB-ARBA"/>
</dbReference>
<comment type="catalytic activity">
    <reaction evidence="11">
        <text>L-seryl-[protein] + ATP = O-phospho-L-seryl-[protein] + ADP + H(+)</text>
        <dbReference type="Rhea" id="RHEA:17989"/>
        <dbReference type="Rhea" id="RHEA-COMP:9863"/>
        <dbReference type="Rhea" id="RHEA-COMP:11604"/>
        <dbReference type="ChEBI" id="CHEBI:15378"/>
        <dbReference type="ChEBI" id="CHEBI:29999"/>
        <dbReference type="ChEBI" id="CHEBI:30616"/>
        <dbReference type="ChEBI" id="CHEBI:83421"/>
        <dbReference type="ChEBI" id="CHEBI:456216"/>
        <dbReference type="EC" id="2.7.11.1"/>
    </reaction>
</comment>
<evidence type="ECO:0000256" key="11">
    <source>
        <dbReference type="ARBA" id="ARBA00048679"/>
    </source>
</evidence>
<dbReference type="FunFam" id="2.30.29.30:FF:000286">
    <property type="entry name" value="PH-protein kinase domain containing protein"/>
    <property type="match status" value="1"/>
</dbReference>
<dbReference type="GO" id="GO:0005886">
    <property type="term" value="C:plasma membrane"/>
    <property type="evidence" value="ECO:0007669"/>
    <property type="project" value="UniProtKB-ARBA"/>
</dbReference>
<evidence type="ECO:0000313" key="18">
    <source>
        <dbReference type="Proteomes" id="UP000695562"/>
    </source>
</evidence>
<dbReference type="SUPFAM" id="SSF56112">
    <property type="entry name" value="Protein kinase-like (PK-like)"/>
    <property type="match status" value="1"/>
</dbReference>
<dbReference type="Gene3D" id="1.10.510.10">
    <property type="entry name" value="Transferase(Phosphotransferase) domain 1"/>
    <property type="match status" value="1"/>
</dbReference>
<dbReference type="GO" id="GO:0110094">
    <property type="term" value="P:polyphosphate-mediated signaling"/>
    <property type="evidence" value="ECO:0007669"/>
    <property type="project" value="UniProtKB-ARBA"/>
</dbReference>
<keyword evidence="7 12" id="KW-0547">Nucleotide-binding</keyword>
<dbReference type="PROSITE" id="PS51285">
    <property type="entry name" value="AGC_KINASE_CTER"/>
    <property type="match status" value="1"/>
</dbReference>
<keyword evidence="18" id="KW-1185">Reference proteome</keyword>
<dbReference type="FunFam" id="1.10.510.10:FF:000008">
    <property type="entry name" value="Non-specific serine/threonine protein kinase"/>
    <property type="match status" value="1"/>
</dbReference>
<dbReference type="GO" id="GO:0031269">
    <property type="term" value="P:pseudopodium assembly"/>
    <property type="evidence" value="ECO:0007669"/>
    <property type="project" value="UniProtKB-ARBA"/>
</dbReference>
<evidence type="ECO:0000259" key="16">
    <source>
        <dbReference type="PROSITE" id="PS51285"/>
    </source>
</evidence>
<evidence type="ECO:0000256" key="6">
    <source>
        <dbReference type="ARBA" id="ARBA00022679"/>
    </source>
</evidence>
<organism evidence="17 18">
    <name type="scientific">Polysphondylium violaceum</name>
    <dbReference type="NCBI Taxonomy" id="133409"/>
    <lineage>
        <taxon>Eukaryota</taxon>
        <taxon>Amoebozoa</taxon>
        <taxon>Evosea</taxon>
        <taxon>Eumycetozoa</taxon>
        <taxon>Dictyostelia</taxon>
        <taxon>Dictyosteliales</taxon>
        <taxon>Dictyosteliaceae</taxon>
        <taxon>Polysphondylium</taxon>
    </lineage>
</organism>
<keyword evidence="9 12" id="KW-0067">ATP-binding</keyword>
<comment type="catalytic activity">
    <reaction evidence="10">
        <text>L-threonyl-[protein] + ATP = O-phospho-L-threonyl-[protein] + ADP + H(+)</text>
        <dbReference type="Rhea" id="RHEA:46608"/>
        <dbReference type="Rhea" id="RHEA-COMP:11060"/>
        <dbReference type="Rhea" id="RHEA-COMP:11605"/>
        <dbReference type="ChEBI" id="CHEBI:15378"/>
        <dbReference type="ChEBI" id="CHEBI:30013"/>
        <dbReference type="ChEBI" id="CHEBI:30616"/>
        <dbReference type="ChEBI" id="CHEBI:61977"/>
        <dbReference type="ChEBI" id="CHEBI:456216"/>
        <dbReference type="EC" id="2.7.11.1"/>
    </reaction>
</comment>
<dbReference type="AlphaFoldDB" id="A0A8J4UUB8"/>
<keyword evidence="4 13" id="KW-0723">Serine/threonine-protein kinase</keyword>
<dbReference type="SMART" id="SM00233">
    <property type="entry name" value="PH"/>
    <property type="match status" value="1"/>
</dbReference>
<dbReference type="Proteomes" id="UP000695562">
    <property type="component" value="Unassembled WGS sequence"/>
</dbReference>
<keyword evidence="5" id="KW-0597">Phosphoprotein</keyword>
<evidence type="ECO:0000256" key="3">
    <source>
        <dbReference type="ARBA" id="ARBA00022500"/>
    </source>
</evidence>
<dbReference type="Gene3D" id="3.30.200.20">
    <property type="entry name" value="Phosphorylase Kinase, domain 1"/>
    <property type="match status" value="1"/>
</dbReference>
<dbReference type="InterPro" id="IPR017441">
    <property type="entry name" value="Protein_kinase_ATP_BS"/>
</dbReference>
<accession>A0A8J4UUB8</accession>
<feature type="domain" description="PH" evidence="14">
    <location>
        <begin position="1"/>
        <end position="94"/>
    </location>
</feature>
<dbReference type="GO" id="GO:0050920">
    <property type="term" value="P:regulation of chemotaxis"/>
    <property type="evidence" value="ECO:0007669"/>
    <property type="project" value="UniProtKB-ARBA"/>
</dbReference>
<dbReference type="InterPro" id="IPR008271">
    <property type="entry name" value="Ser/Thr_kinase_AS"/>
</dbReference>
<sequence length="449" mass="51879">MADKQGFLIKEGGSIKTWRKRWCVFKNGSIFYSKNPSSGELGIIHFSNVSSVTQSTRKKKNCFEVATPERTYYMKAPSMEEMNSWILVLNQYLEKMKVALAKNGDGKSAVATIDKVGIEDFDLLKVIGKGSFGKVMQVRKKDNGRIYAMKVLNKKNILERKEIDHTRAEKNILQKLVHPFLVNLNYSFQTSDKLYFIMDYVNGGELFFHLQNEEKFNEDRVRFYCAEIVCGLEYLHNCGVLYRDLKPENILLTDDGHINLTDFGISKEGLLSDNDRTATFCGTPEYLAPEILKGEPYGKAVDWWSFGTLVYEMLSGLPPFYSQDIRTMYNNIMNEKLTFTPQFSTDARNFITLLLERDPNKRIKDPKIIKSHPFFKDIDWEKCVRKELVPPFIPPVSDKNDTSQIDTGFLVETAKLSLDHSKLSNSMQRNFEDFTFVNINEHLNQNRKE</sequence>
<dbReference type="GO" id="GO:1905303">
    <property type="term" value="P:positive regulation of macropinocytosis"/>
    <property type="evidence" value="ECO:0007669"/>
    <property type="project" value="UniProtKB-ARBA"/>
</dbReference>
<dbReference type="GO" id="GO:0032060">
    <property type="term" value="P:bleb assembly"/>
    <property type="evidence" value="ECO:0007669"/>
    <property type="project" value="UniProtKB-ARBA"/>
</dbReference>
<comment type="similarity">
    <text evidence="1">Belongs to the protein kinase superfamily. AGC Ser/Thr protein kinase family. RAC subfamily.</text>
</comment>
<evidence type="ECO:0000256" key="13">
    <source>
        <dbReference type="RuleBase" id="RU000304"/>
    </source>
</evidence>
<evidence type="ECO:0000256" key="7">
    <source>
        <dbReference type="ARBA" id="ARBA00022741"/>
    </source>
</evidence>
<evidence type="ECO:0000256" key="2">
    <source>
        <dbReference type="ARBA" id="ARBA00012513"/>
    </source>
</evidence>
<dbReference type="SUPFAM" id="SSF50729">
    <property type="entry name" value="PH domain-like"/>
    <property type="match status" value="1"/>
</dbReference>
<dbReference type="GO" id="GO:0046580">
    <property type="term" value="P:negative regulation of Ras protein signal transduction"/>
    <property type="evidence" value="ECO:0007669"/>
    <property type="project" value="UniProtKB-ARBA"/>
</dbReference>
<dbReference type="GO" id="GO:0004691">
    <property type="term" value="F:cAMP-dependent protein kinase activity"/>
    <property type="evidence" value="ECO:0007669"/>
    <property type="project" value="UniProtKB-ARBA"/>
</dbReference>
<dbReference type="PROSITE" id="PS00108">
    <property type="entry name" value="PROTEIN_KINASE_ST"/>
    <property type="match status" value="1"/>
</dbReference>
<evidence type="ECO:0000256" key="9">
    <source>
        <dbReference type="ARBA" id="ARBA00022840"/>
    </source>
</evidence>
<dbReference type="PANTHER" id="PTHR24351">
    <property type="entry name" value="RIBOSOMAL PROTEIN S6 KINASE"/>
    <property type="match status" value="1"/>
</dbReference>
<dbReference type="Pfam" id="PF00169">
    <property type="entry name" value="PH"/>
    <property type="match status" value="1"/>
</dbReference>
<feature type="domain" description="Protein kinase" evidence="15">
    <location>
        <begin position="121"/>
        <end position="375"/>
    </location>
</feature>
<dbReference type="EC" id="2.7.11.1" evidence="2"/>
<evidence type="ECO:0000256" key="1">
    <source>
        <dbReference type="ARBA" id="ARBA00006935"/>
    </source>
</evidence>
<dbReference type="SMART" id="SM00133">
    <property type="entry name" value="S_TK_X"/>
    <property type="match status" value="1"/>
</dbReference>
<evidence type="ECO:0000256" key="4">
    <source>
        <dbReference type="ARBA" id="ARBA00022527"/>
    </source>
</evidence>
<keyword evidence="6" id="KW-0808">Transferase</keyword>
<dbReference type="InterPro" id="IPR001849">
    <property type="entry name" value="PH_domain"/>
</dbReference>
<dbReference type="GO" id="GO:0043327">
    <property type="term" value="P:chemotaxis to cAMP"/>
    <property type="evidence" value="ECO:0007669"/>
    <property type="project" value="UniProtKB-ARBA"/>
</dbReference>
<dbReference type="EMBL" id="AJWJ01000909">
    <property type="protein sequence ID" value="KAF2068608.1"/>
    <property type="molecule type" value="Genomic_DNA"/>
</dbReference>
<reference evidence="17" key="1">
    <citation type="submission" date="2020-01" db="EMBL/GenBank/DDBJ databases">
        <title>Development of genomics and gene disruption for Polysphondylium violaceum indicates a role for the polyketide synthase stlB in stalk morphogenesis.</title>
        <authorList>
            <person name="Narita B."/>
            <person name="Kawabe Y."/>
            <person name="Kin K."/>
            <person name="Saito T."/>
            <person name="Gibbs R."/>
            <person name="Kuspa A."/>
            <person name="Muzny D."/>
            <person name="Queller D."/>
            <person name="Richards S."/>
            <person name="Strassman J."/>
            <person name="Sucgang R."/>
            <person name="Worley K."/>
            <person name="Schaap P."/>
        </authorList>
    </citation>
    <scope>NUCLEOTIDE SEQUENCE</scope>
    <source>
        <strain evidence="17">QSvi11</strain>
    </source>
</reference>
<dbReference type="Pfam" id="PF00433">
    <property type="entry name" value="Pkinase_C"/>
    <property type="match status" value="1"/>
</dbReference>
<dbReference type="InterPro" id="IPR011009">
    <property type="entry name" value="Kinase-like_dom_sf"/>
</dbReference>
<dbReference type="InterPro" id="IPR017892">
    <property type="entry name" value="Pkinase_C"/>
</dbReference>
<dbReference type="GO" id="GO:0005524">
    <property type="term" value="F:ATP binding"/>
    <property type="evidence" value="ECO:0007669"/>
    <property type="project" value="UniProtKB-UniRule"/>
</dbReference>
<protein>
    <recommendedName>
        <fullName evidence="2">non-specific serine/threonine protein kinase</fullName>
        <ecNumber evidence="2">2.7.11.1</ecNumber>
    </recommendedName>
</protein>
<dbReference type="CDD" id="cd05123">
    <property type="entry name" value="STKc_AGC"/>
    <property type="match status" value="1"/>
</dbReference>